<reference evidence="1" key="1">
    <citation type="journal article" date="2022" name="bioRxiv">
        <title>Sequencing and chromosome-scale assembly of the giantPleurodeles waltlgenome.</title>
        <authorList>
            <person name="Brown T."/>
            <person name="Elewa A."/>
            <person name="Iarovenko S."/>
            <person name="Subramanian E."/>
            <person name="Araus A.J."/>
            <person name="Petzold A."/>
            <person name="Susuki M."/>
            <person name="Suzuki K.-i.T."/>
            <person name="Hayashi T."/>
            <person name="Toyoda A."/>
            <person name="Oliveira C."/>
            <person name="Osipova E."/>
            <person name="Leigh N.D."/>
            <person name="Simon A."/>
            <person name="Yun M.H."/>
        </authorList>
    </citation>
    <scope>NUCLEOTIDE SEQUENCE</scope>
    <source>
        <strain evidence="1">20211129_DDA</strain>
        <tissue evidence="1">Liver</tissue>
    </source>
</reference>
<dbReference type="Proteomes" id="UP001066276">
    <property type="component" value="Chromosome 5"/>
</dbReference>
<accession>A0AAV7RQ46</accession>
<protein>
    <recommendedName>
        <fullName evidence="3">Secreted protein</fullName>
    </recommendedName>
</protein>
<dbReference type="EMBL" id="JANPWB010000009">
    <property type="protein sequence ID" value="KAJ1152975.1"/>
    <property type="molecule type" value="Genomic_DNA"/>
</dbReference>
<organism evidence="1 2">
    <name type="scientific">Pleurodeles waltl</name>
    <name type="common">Iberian ribbed newt</name>
    <dbReference type="NCBI Taxonomy" id="8319"/>
    <lineage>
        <taxon>Eukaryota</taxon>
        <taxon>Metazoa</taxon>
        <taxon>Chordata</taxon>
        <taxon>Craniata</taxon>
        <taxon>Vertebrata</taxon>
        <taxon>Euteleostomi</taxon>
        <taxon>Amphibia</taxon>
        <taxon>Batrachia</taxon>
        <taxon>Caudata</taxon>
        <taxon>Salamandroidea</taxon>
        <taxon>Salamandridae</taxon>
        <taxon>Pleurodelinae</taxon>
        <taxon>Pleurodeles</taxon>
    </lineage>
</organism>
<evidence type="ECO:0008006" key="3">
    <source>
        <dbReference type="Google" id="ProtNLM"/>
    </source>
</evidence>
<sequence length="144" mass="16352">MLLVVLDFSADLFLIATYALLNKRVRRLRVAKYTCASADSTCCMCVAMQPHASASFPYFNFARASADSSCCALLGNHTRQPLPRVDLAHTRFNINGKNKNITFSFRSSHFRFLRAPRVLPPSPLNHHHRYCFHRSRVVKSLAPQ</sequence>
<evidence type="ECO:0000313" key="2">
    <source>
        <dbReference type="Proteomes" id="UP001066276"/>
    </source>
</evidence>
<comment type="caution">
    <text evidence="1">The sequence shown here is derived from an EMBL/GenBank/DDBJ whole genome shotgun (WGS) entry which is preliminary data.</text>
</comment>
<name>A0AAV7RQ46_PLEWA</name>
<evidence type="ECO:0000313" key="1">
    <source>
        <dbReference type="EMBL" id="KAJ1152975.1"/>
    </source>
</evidence>
<dbReference type="AlphaFoldDB" id="A0AAV7RQ46"/>
<proteinExistence type="predicted"/>
<keyword evidence="2" id="KW-1185">Reference proteome</keyword>
<gene>
    <name evidence="1" type="ORF">NDU88_005747</name>
</gene>